<dbReference type="KEGG" id="bsa:Bacsa_0149"/>
<dbReference type="AlphaFoldDB" id="F0R5D7"/>
<feature type="domain" description="DUF4130" evidence="1">
    <location>
        <begin position="89"/>
        <end position="258"/>
    </location>
</feature>
<accession>F0R5D7</accession>
<proteinExistence type="predicted"/>
<dbReference type="NCBIfam" id="TIGR03915">
    <property type="entry name" value="SAM_7_link_chp"/>
    <property type="match status" value="1"/>
</dbReference>
<evidence type="ECO:0000313" key="3">
    <source>
        <dbReference type="Proteomes" id="UP000007486"/>
    </source>
</evidence>
<dbReference type="Proteomes" id="UP000007486">
    <property type="component" value="Chromosome"/>
</dbReference>
<evidence type="ECO:0000313" key="2">
    <source>
        <dbReference type="EMBL" id="ADY34761.1"/>
    </source>
</evidence>
<dbReference type="Pfam" id="PF13566">
    <property type="entry name" value="DUF4130"/>
    <property type="match status" value="1"/>
</dbReference>
<evidence type="ECO:0000259" key="1">
    <source>
        <dbReference type="Pfam" id="PF13566"/>
    </source>
</evidence>
<dbReference type="HOGENOM" id="CLU_068835_1_0_10"/>
<dbReference type="STRING" id="667015.Bacsa_0149"/>
<dbReference type="InterPro" id="IPR025404">
    <property type="entry name" value="DUF4130"/>
</dbReference>
<gene>
    <name evidence="2" type="ordered locus">Bacsa_0149</name>
</gene>
<protein>
    <recommendedName>
        <fullName evidence="1">DUF4130 domain-containing protein</fullName>
    </recommendedName>
</protein>
<reference evidence="2 3" key="1">
    <citation type="journal article" date="2011" name="Stand. Genomic Sci.">
        <title>Complete genome sequence of Bacteroides salanitronis type strain (BL78).</title>
        <authorList>
            <person name="Gronow S."/>
            <person name="Held B."/>
            <person name="Lucas S."/>
            <person name="Lapidus A."/>
            <person name="Del Rio T.G."/>
            <person name="Nolan M."/>
            <person name="Tice H."/>
            <person name="Deshpande S."/>
            <person name="Cheng J.F."/>
            <person name="Pitluck S."/>
            <person name="Liolios K."/>
            <person name="Pagani I."/>
            <person name="Ivanova N."/>
            <person name="Mavromatis K."/>
            <person name="Pati A."/>
            <person name="Tapia R."/>
            <person name="Han C."/>
            <person name="Goodwin L."/>
            <person name="Chen A."/>
            <person name="Palaniappan K."/>
            <person name="Land M."/>
            <person name="Hauser L."/>
            <person name="Chang Y.J."/>
            <person name="Jeffries C.D."/>
            <person name="Brambilla E.M."/>
            <person name="Rohde M."/>
            <person name="Goker M."/>
            <person name="Detter J.C."/>
            <person name="Woyke T."/>
            <person name="Bristow J."/>
            <person name="Markowitz V."/>
            <person name="Hugenholtz P."/>
            <person name="Kyrpides N.C."/>
            <person name="Klenk H.P."/>
            <person name="Eisen J.A."/>
        </authorList>
    </citation>
    <scope>NUCLEOTIDE SEQUENCE [LARGE SCALE GENOMIC DNA]</scope>
    <source>
        <strain evidence="2 3">DSM 18170</strain>
    </source>
</reference>
<organism evidence="2 3">
    <name type="scientific">Phocaeicola salanitronis (strain DSM 18170 / JCM 13657 / CCUG 60908 / BL78)</name>
    <name type="common">Bacteroides salanitronis</name>
    <dbReference type="NCBI Taxonomy" id="667015"/>
    <lineage>
        <taxon>Bacteria</taxon>
        <taxon>Pseudomonadati</taxon>
        <taxon>Bacteroidota</taxon>
        <taxon>Bacteroidia</taxon>
        <taxon>Bacteroidales</taxon>
        <taxon>Bacteroidaceae</taxon>
        <taxon>Phocaeicola</taxon>
    </lineage>
</organism>
<dbReference type="InterPro" id="IPR023875">
    <property type="entry name" value="DNA_repair_put"/>
</dbReference>
<dbReference type="EMBL" id="CP002530">
    <property type="protein sequence ID" value="ADY34761.1"/>
    <property type="molecule type" value="Genomic_DNA"/>
</dbReference>
<keyword evidence="3" id="KW-1185">Reference proteome</keyword>
<dbReference type="eggNOG" id="COG1573">
    <property type="taxonomic scope" value="Bacteria"/>
</dbReference>
<sequence length="262" mass="30742">MTSVRMIIFTYDRTFEGLLTALFDAYARKSFPHALLHEAEPLPLFYDEVHRVITDLGKAERVWKALCRKLPGRNATLLTYCWLSETPEAPMLLLRYMKKVVDSPVPIHTDFADPTILSVTQLGRKVSGERYRILQFMRFQKLADGTYFGIMEPLYDVIPLTIGHFRDRFADQPWIIYDAKRKYGYSYNGTHVDEITFTHASQGALRTGKVDENLLDKNEKLYQALWKNYFDSICIRERLNPVKHKKDMPVRYWKFLTEKNEG</sequence>
<name>F0R5D7_PHOSB</name>